<accession>A0ABD5X6B2</accession>
<reference evidence="1 2" key="1">
    <citation type="journal article" date="2014" name="Int. J. Syst. Evol. Microbiol.">
        <title>Complete genome sequence of Corynebacterium casei LMG S-19264T (=DSM 44701T), isolated from a smear-ripened cheese.</title>
        <authorList>
            <consortium name="US DOE Joint Genome Institute (JGI-PGF)"/>
            <person name="Walter F."/>
            <person name="Albersmeier A."/>
            <person name="Kalinowski J."/>
            <person name="Ruckert C."/>
        </authorList>
    </citation>
    <scope>NUCLEOTIDE SEQUENCE [LARGE SCALE GENOMIC DNA]</scope>
    <source>
        <strain evidence="1 2">CGMCC 4.7215</strain>
    </source>
</reference>
<evidence type="ECO:0000313" key="1">
    <source>
        <dbReference type="EMBL" id="MFC7124735.1"/>
    </source>
</evidence>
<proteinExistence type="predicted"/>
<dbReference type="Proteomes" id="UP001596414">
    <property type="component" value="Unassembled WGS sequence"/>
</dbReference>
<dbReference type="AlphaFoldDB" id="A0ABD5X6B2"/>
<dbReference type="EMBL" id="JBHSZQ010000002">
    <property type="protein sequence ID" value="MFC7124735.1"/>
    <property type="molecule type" value="Genomic_DNA"/>
</dbReference>
<organism evidence="1 2">
    <name type="scientific">Halovenus rubra</name>
    <dbReference type="NCBI Taxonomy" id="869890"/>
    <lineage>
        <taxon>Archaea</taxon>
        <taxon>Methanobacteriati</taxon>
        <taxon>Methanobacteriota</taxon>
        <taxon>Stenosarchaea group</taxon>
        <taxon>Halobacteria</taxon>
        <taxon>Halobacteriales</taxon>
        <taxon>Haloarculaceae</taxon>
        <taxon>Halovenus</taxon>
    </lineage>
</organism>
<comment type="caution">
    <text evidence="1">The sequence shown here is derived from an EMBL/GenBank/DDBJ whole genome shotgun (WGS) entry which is preliminary data.</text>
</comment>
<evidence type="ECO:0000313" key="2">
    <source>
        <dbReference type="Proteomes" id="UP001596414"/>
    </source>
</evidence>
<gene>
    <name evidence="1" type="ORF">ACFQJ7_01585</name>
</gene>
<name>A0ABD5X6B2_9EURY</name>
<protein>
    <submittedName>
        <fullName evidence="1">Uncharacterized protein</fullName>
    </submittedName>
</protein>
<sequence length="214" mass="24116">MDKSRLVTYFIVKDEERDFQDCIDLLDNNSQPDYLQRNDHRLKLYGSVSGGLHSAQSPMVSELANAGTVVFSVPGHKYTSPDDGSEKLRTDLGFISRLYQKINPIYVFGINNWTIDGIEEGKQEYNIPAPVSDESLANNQIEHPTWLMLFPPEMVEAYGREWLLDLPAEHIEELDDGAIMVVATRDFPGCESNMEIVELIDDAVTPLEGSFQTS</sequence>
<dbReference type="RefSeq" id="WP_267638482.1">
    <property type="nucleotide sequence ID" value="NZ_JAODIY010000013.1"/>
</dbReference>